<evidence type="ECO:0000259" key="5">
    <source>
        <dbReference type="Pfam" id="PF08531"/>
    </source>
</evidence>
<dbReference type="RefSeq" id="WP_097963311.1">
    <property type="nucleotide sequence ID" value="NZ_NVOR01000136.1"/>
</dbReference>
<sequence>MLTIKKTLCDNKVNPIGIDSKVVKISWQLKSNRQNVIQSAYQLQVATDTKFQTLLFDSHKVKSDQSLYIPINSFQYKAETGYFYRIKAWDNQGEESPWSEVAFWETGLLMGENWEGEWIASQKERTQVMSFNKTFHIEKIVKRARLYITSLGLYEACLNGERVGDYYFTPGWTSYDKRILYQTYDVTKMLQSKQNDICVLVGNGWFKGPLTMRGVRNNYGNQRAIIAQIHITYEDGTKEKIVTDETWKVTQSPILYSEIYNGEVYDARLEETKQEIEAVKTINHSKQIIVAQENEPVRQMKRIKPIAISRLPNHEWLIDMGQNMVGWVRLTIHHAYTGQKVELHHSEILDKDGMFYTGNLRKAKQKIVYIAKGEEIETFEPHFTFQGFRYVKISGLTHRPAIEDFEGIVLHTDMKSATQFETSNLLINKLHHNVEWGQRGNFLDVPTDCPQRDDRLGWTGDAQVFIGTATQIMDVQLFFEKWLEDLLLDQNKNGAVPLVVPDVFGKREDFNLDTSGGWGDAAIICPWVHYLHYGDVAILENQYESMKKYIDYIRVQGENEYIWDTGYHLGDWLALDTKEGIYEGGTDKHFIATAFYAYSTSILRQIAAILRKREDEQFYENLHTNIVKAFQDEFVTQNGRLTSDTQTAHVLVLMFDLVNDKIKKRVLKRLIELLKENKYHLTTGFIGTPYLNLVLSKFNRHDLACQLLFQEDYPSWLYQVKKGATTIWEHWDGIKEDGTLWSDNMNSYNHYAYGSIAEWIYRYVVGLEVDVMKPAYKHFYMQPHFNSKLEWIKVRRETAYGEIKIEWRVEDEQAILNVSVPTNTTATLRIGENQWRPLHTLEEKLGSGDYEFRFCKNINALAEFC</sequence>
<evidence type="ECO:0000256" key="1">
    <source>
        <dbReference type="ARBA" id="ARBA00001445"/>
    </source>
</evidence>
<organism evidence="8 9">
    <name type="scientific">Bacillus pseudomycoides</name>
    <dbReference type="NCBI Taxonomy" id="64104"/>
    <lineage>
        <taxon>Bacteria</taxon>
        <taxon>Bacillati</taxon>
        <taxon>Bacillota</taxon>
        <taxon>Bacilli</taxon>
        <taxon>Bacillales</taxon>
        <taxon>Bacillaceae</taxon>
        <taxon>Bacillus</taxon>
        <taxon>Bacillus cereus group</taxon>
    </lineage>
</organism>
<dbReference type="InterPro" id="IPR008902">
    <property type="entry name" value="Rhamnosid_concanavalin"/>
</dbReference>
<gene>
    <name evidence="8" type="ORF">CON65_24575</name>
</gene>
<dbReference type="EC" id="3.2.1.40" evidence="2"/>
<dbReference type="GO" id="GO:0030596">
    <property type="term" value="F:alpha-L-rhamnosidase activity"/>
    <property type="evidence" value="ECO:0007669"/>
    <property type="project" value="UniProtKB-EC"/>
</dbReference>
<feature type="domain" description="Alpha-L-rhamnosidase concanavalin-like" evidence="4">
    <location>
        <begin position="310"/>
        <end position="411"/>
    </location>
</feature>
<evidence type="ECO:0000259" key="4">
    <source>
        <dbReference type="Pfam" id="PF05592"/>
    </source>
</evidence>
<evidence type="ECO:0000259" key="6">
    <source>
        <dbReference type="Pfam" id="PF17389"/>
    </source>
</evidence>
<evidence type="ECO:0000313" key="8">
    <source>
        <dbReference type="EMBL" id="PED80096.1"/>
    </source>
</evidence>
<dbReference type="Gene3D" id="1.50.10.10">
    <property type="match status" value="1"/>
</dbReference>
<dbReference type="Pfam" id="PF08531">
    <property type="entry name" value="Bac_rhamnosid_N"/>
    <property type="match status" value="1"/>
</dbReference>
<dbReference type="InterPro" id="IPR012341">
    <property type="entry name" value="6hp_glycosidase-like_sf"/>
</dbReference>
<dbReference type="InterPro" id="IPR008928">
    <property type="entry name" value="6-hairpin_glycosidase_sf"/>
</dbReference>
<evidence type="ECO:0000259" key="7">
    <source>
        <dbReference type="Pfam" id="PF17390"/>
    </source>
</evidence>
<dbReference type="SUPFAM" id="SSF48208">
    <property type="entry name" value="Six-hairpin glycosidases"/>
    <property type="match status" value="1"/>
</dbReference>
<dbReference type="InterPro" id="IPR035396">
    <property type="entry name" value="Bac_rhamnosid6H"/>
</dbReference>
<comment type="catalytic activity">
    <reaction evidence="1">
        <text>Hydrolysis of terminal non-reducing alpha-L-rhamnose residues in alpha-L-rhamnosides.</text>
        <dbReference type="EC" id="3.2.1.40"/>
    </reaction>
</comment>
<dbReference type="GO" id="GO:0005975">
    <property type="term" value="P:carbohydrate metabolic process"/>
    <property type="evidence" value="ECO:0007669"/>
    <property type="project" value="InterPro"/>
</dbReference>
<dbReference type="InterPro" id="IPR035398">
    <property type="entry name" value="Bac_rhamnosid_C"/>
</dbReference>
<comment type="caution">
    <text evidence="8">The sequence shown here is derived from an EMBL/GenBank/DDBJ whole genome shotgun (WGS) entry which is preliminary data.</text>
</comment>
<proteinExistence type="predicted"/>
<feature type="domain" description="Alpha-L-rhamnosidase six-hairpin glycosidase" evidence="6">
    <location>
        <begin position="417"/>
        <end position="764"/>
    </location>
</feature>
<dbReference type="Proteomes" id="UP000221020">
    <property type="component" value="Unassembled WGS sequence"/>
</dbReference>
<dbReference type="Gene3D" id="2.60.420.10">
    <property type="entry name" value="Maltose phosphorylase, domain 3"/>
    <property type="match status" value="1"/>
</dbReference>
<dbReference type="InterPro" id="IPR013783">
    <property type="entry name" value="Ig-like_fold"/>
</dbReference>
<dbReference type="Pfam" id="PF17390">
    <property type="entry name" value="Bac_rhamnosid_C"/>
    <property type="match status" value="1"/>
</dbReference>
<evidence type="ECO:0000313" key="9">
    <source>
        <dbReference type="Proteomes" id="UP000221020"/>
    </source>
</evidence>
<dbReference type="Pfam" id="PF25788">
    <property type="entry name" value="Ig_Rha78A_N"/>
    <property type="match status" value="1"/>
</dbReference>
<feature type="domain" description="Bacterial alpha-L-rhamnosidase N-terminal" evidence="5">
    <location>
        <begin position="141"/>
        <end position="300"/>
    </location>
</feature>
<dbReference type="AlphaFoldDB" id="A0AA91ZQZ2"/>
<dbReference type="Pfam" id="PF05592">
    <property type="entry name" value="Bac_rhamnosid"/>
    <property type="match status" value="1"/>
</dbReference>
<name>A0AA91ZQZ2_9BACI</name>
<dbReference type="InterPro" id="IPR013737">
    <property type="entry name" value="Bac_rhamnosid_N"/>
</dbReference>
<reference evidence="8 9" key="1">
    <citation type="submission" date="2017-09" db="EMBL/GenBank/DDBJ databases">
        <title>Large-scale bioinformatics analysis of Bacillus genomes uncovers conserved roles of natural products in bacterial physiology.</title>
        <authorList>
            <consortium name="Agbiome Team Llc"/>
            <person name="Bleich R.M."/>
            <person name="Grubbs K.J."/>
            <person name="Santa Maria K.C."/>
            <person name="Allen S.E."/>
            <person name="Farag S."/>
            <person name="Shank E.A."/>
            <person name="Bowers A."/>
        </authorList>
    </citation>
    <scope>NUCLEOTIDE SEQUENCE [LARGE SCALE GENOMIC DNA]</scope>
    <source>
        <strain evidence="8 9">AFS092012</strain>
    </source>
</reference>
<dbReference type="EMBL" id="NVOR01000136">
    <property type="protein sequence ID" value="PED80096.1"/>
    <property type="molecule type" value="Genomic_DNA"/>
</dbReference>
<dbReference type="InterPro" id="IPR016007">
    <property type="entry name" value="Alpha_rhamnosid"/>
</dbReference>
<accession>A0AA91ZQZ2</accession>
<dbReference type="PIRSF" id="PIRSF010631">
    <property type="entry name" value="A-rhamnsds"/>
    <property type="match status" value="1"/>
</dbReference>
<protein>
    <recommendedName>
        <fullName evidence="2">alpha-L-rhamnosidase</fullName>
        <ecNumber evidence="2">3.2.1.40</ecNumber>
    </recommendedName>
</protein>
<dbReference type="Gene3D" id="2.60.40.10">
    <property type="entry name" value="Immunoglobulins"/>
    <property type="match status" value="1"/>
</dbReference>
<dbReference type="Pfam" id="PF17389">
    <property type="entry name" value="Bac_rhamnosid6H"/>
    <property type="match status" value="1"/>
</dbReference>
<dbReference type="Gene3D" id="2.60.120.260">
    <property type="entry name" value="Galactose-binding domain-like"/>
    <property type="match status" value="2"/>
</dbReference>
<dbReference type="PANTHER" id="PTHR33307:SF6">
    <property type="entry name" value="ALPHA-RHAMNOSIDASE (EUROFUNG)-RELATED"/>
    <property type="match status" value="1"/>
</dbReference>
<keyword evidence="3" id="KW-0378">Hydrolase</keyword>
<evidence type="ECO:0000256" key="3">
    <source>
        <dbReference type="ARBA" id="ARBA00022801"/>
    </source>
</evidence>
<dbReference type="PANTHER" id="PTHR33307">
    <property type="entry name" value="ALPHA-RHAMNOSIDASE (EUROFUNG)"/>
    <property type="match status" value="1"/>
</dbReference>
<evidence type="ECO:0000256" key="2">
    <source>
        <dbReference type="ARBA" id="ARBA00012652"/>
    </source>
</evidence>
<feature type="domain" description="Alpha-L-rhamnosidase C-terminal" evidence="7">
    <location>
        <begin position="771"/>
        <end position="831"/>
    </location>
</feature>